<evidence type="ECO:0000313" key="6">
    <source>
        <dbReference type="Proteomes" id="UP000181884"/>
    </source>
</evidence>
<proteinExistence type="inferred from homology"/>
<sequence length="328" mass="35140">MKKIVKFMLVGTLGLGLLGLAGCKGAGAAAENKAVIYTNADEEPVKAMEKALDDNGFKDKYVLQSLGTSELGGKLLAEGKNLEADLVTMSTFYLDAAEEKNHFLEKLAVNVQPLAETTGYTLPLTVQEGVIFYNTKALQEAGLTPPTSLKDLANPAYAGQLSISDIKQSSTAWLLFQGLIDTYGEKEAQQILAKIYENAGDHVEASGSAPLKKVKVGEVALGFGLRHQAVAAKKAGDPIEYVEPAEGTYHLTESLGILNKGQSKEKMTDLQKMAEIILTVGRKEIIQYYPSALYEGESTAGLETAKSQKAFGEKLTPALLAEHQGLVK</sequence>
<dbReference type="InterPro" id="IPR006059">
    <property type="entry name" value="SBP"/>
</dbReference>
<dbReference type="AlphaFoldDB" id="A0A1L8RFT0"/>
<comment type="caution">
    <text evidence="5">The sequence shown here is derived from an EMBL/GenBank/DDBJ whole genome shotgun (WGS) entry which is preliminary data.</text>
</comment>
<dbReference type="RefSeq" id="WP_067394457.1">
    <property type="nucleotide sequence ID" value="NZ_JXKH01000004.1"/>
</dbReference>
<keyword evidence="6" id="KW-1185">Reference proteome</keyword>
<evidence type="ECO:0000256" key="4">
    <source>
        <dbReference type="SAM" id="SignalP"/>
    </source>
</evidence>
<keyword evidence="3 4" id="KW-0732">Signal</keyword>
<name>A0A1L8RFT0_9ENTE</name>
<dbReference type="Proteomes" id="UP000181884">
    <property type="component" value="Unassembled WGS sequence"/>
</dbReference>
<keyword evidence="2" id="KW-0813">Transport</keyword>
<dbReference type="PANTHER" id="PTHR30006">
    <property type="entry name" value="THIAMINE-BINDING PERIPLASMIC PROTEIN-RELATED"/>
    <property type="match status" value="1"/>
</dbReference>
<dbReference type="SUPFAM" id="SSF53850">
    <property type="entry name" value="Periplasmic binding protein-like II"/>
    <property type="match status" value="1"/>
</dbReference>
<dbReference type="Pfam" id="PF13416">
    <property type="entry name" value="SBP_bac_8"/>
    <property type="match status" value="1"/>
</dbReference>
<gene>
    <name evidence="5" type="ORF">RU97_GL001952</name>
</gene>
<dbReference type="InterPro" id="IPR006061">
    <property type="entry name" value="SBP_1_CS"/>
</dbReference>
<feature type="signal peptide" evidence="4">
    <location>
        <begin position="1"/>
        <end position="28"/>
    </location>
</feature>
<dbReference type="STRING" id="214095.RU97_GL001952"/>
<protein>
    <recommendedName>
        <fullName evidence="7">ABC transporter substrate-binding protein</fullName>
    </recommendedName>
</protein>
<evidence type="ECO:0000256" key="3">
    <source>
        <dbReference type="ARBA" id="ARBA00022729"/>
    </source>
</evidence>
<dbReference type="PROSITE" id="PS51257">
    <property type="entry name" value="PROKAR_LIPOPROTEIN"/>
    <property type="match status" value="1"/>
</dbReference>
<feature type="chain" id="PRO_5009879805" description="ABC transporter substrate-binding protein" evidence="4">
    <location>
        <begin position="29"/>
        <end position="328"/>
    </location>
</feature>
<dbReference type="Gene3D" id="3.40.190.10">
    <property type="entry name" value="Periplasmic binding protein-like II"/>
    <property type="match status" value="2"/>
</dbReference>
<comment type="similarity">
    <text evidence="1">Belongs to the bacterial solute-binding protein 1 family.</text>
</comment>
<reference evidence="5 6" key="1">
    <citation type="submission" date="2014-12" db="EMBL/GenBank/DDBJ databases">
        <title>Draft genome sequences of 29 type strains of Enterococci.</title>
        <authorList>
            <person name="Zhong Z."/>
            <person name="Sun Z."/>
            <person name="Liu W."/>
            <person name="Zhang W."/>
            <person name="Zhang H."/>
        </authorList>
    </citation>
    <scope>NUCLEOTIDE SEQUENCE [LARGE SCALE GENOMIC DNA]</scope>
    <source>
        <strain evidence="5 6">DSM 17029</strain>
    </source>
</reference>
<dbReference type="PROSITE" id="PS01037">
    <property type="entry name" value="SBP_BACTERIAL_1"/>
    <property type="match status" value="1"/>
</dbReference>
<evidence type="ECO:0000256" key="1">
    <source>
        <dbReference type="ARBA" id="ARBA00008520"/>
    </source>
</evidence>
<evidence type="ECO:0000313" key="5">
    <source>
        <dbReference type="EMBL" id="OJG18555.1"/>
    </source>
</evidence>
<accession>A0A1L8RFT0</accession>
<organism evidence="5 6">
    <name type="scientific">Enterococcus canis</name>
    <dbReference type="NCBI Taxonomy" id="214095"/>
    <lineage>
        <taxon>Bacteria</taxon>
        <taxon>Bacillati</taxon>
        <taxon>Bacillota</taxon>
        <taxon>Bacilli</taxon>
        <taxon>Lactobacillales</taxon>
        <taxon>Enterococcaceae</taxon>
        <taxon>Enterococcus</taxon>
    </lineage>
</organism>
<dbReference type="EMBL" id="JXKH01000004">
    <property type="protein sequence ID" value="OJG18555.1"/>
    <property type="molecule type" value="Genomic_DNA"/>
</dbReference>
<dbReference type="GO" id="GO:0055085">
    <property type="term" value="P:transmembrane transport"/>
    <property type="evidence" value="ECO:0007669"/>
    <property type="project" value="InterPro"/>
</dbReference>
<evidence type="ECO:0008006" key="7">
    <source>
        <dbReference type="Google" id="ProtNLM"/>
    </source>
</evidence>
<evidence type="ECO:0000256" key="2">
    <source>
        <dbReference type="ARBA" id="ARBA00022448"/>
    </source>
</evidence>